<feature type="compositionally biased region" description="Low complexity" evidence="1">
    <location>
        <begin position="1"/>
        <end position="14"/>
    </location>
</feature>
<proteinExistence type="predicted"/>
<organism evidence="2 3">
    <name type="scientific">Tursiops truncatus</name>
    <name type="common">Atlantic bottle-nosed dolphin</name>
    <name type="synonym">Delphinus truncatus</name>
    <dbReference type="NCBI Taxonomy" id="9739"/>
    <lineage>
        <taxon>Eukaryota</taxon>
        <taxon>Metazoa</taxon>
        <taxon>Chordata</taxon>
        <taxon>Craniata</taxon>
        <taxon>Vertebrata</taxon>
        <taxon>Euteleostomi</taxon>
        <taxon>Mammalia</taxon>
        <taxon>Eutheria</taxon>
        <taxon>Laurasiatheria</taxon>
        <taxon>Artiodactyla</taxon>
        <taxon>Whippomorpha</taxon>
        <taxon>Cetacea</taxon>
        <taxon>Odontoceti</taxon>
        <taxon>Delphinidae</taxon>
        <taxon>Tursiops</taxon>
    </lineage>
</organism>
<evidence type="ECO:0000256" key="1">
    <source>
        <dbReference type="SAM" id="MobiDB-lite"/>
    </source>
</evidence>
<dbReference type="Proteomes" id="UP000245320">
    <property type="component" value="Chromosome 17"/>
</dbReference>
<protein>
    <submittedName>
        <fullName evidence="3">Protein-L-isoaspartate O-methyltransferase domain-containing protein 1 isoform X4</fullName>
    </submittedName>
</protein>
<reference evidence="3" key="1">
    <citation type="submission" date="2025-08" db="UniProtKB">
        <authorList>
            <consortium name="RefSeq"/>
        </authorList>
    </citation>
    <scope>IDENTIFICATION</scope>
    <source>
        <tissue evidence="3">Spleen</tissue>
    </source>
</reference>
<dbReference type="CTD" id="115294"/>
<evidence type="ECO:0000313" key="2">
    <source>
        <dbReference type="Proteomes" id="UP000245320"/>
    </source>
</evidence>
<evidence type="ECO:0000313" key="3">
    <source>
        <dbReference type="RefSeq" id="XP_019780919.1"/>
    </source>
</evidence>
<feature type="region of interest" description="Disordered" evidence="1">
    <location>
        <begin position="1"/>
        <end position="56"/>
    </location>
</feature>
<keyword evidence="2" id="KW-1185">Reference proteome</keyword>
<name>A0A2U4AJF4_TURTR</name>
<gene>
    <name evidence="3" type="primary">PCMTD1</name>
</gene>
<accession>A0A2U4AJF4</accession>
<dbReference type="OrthoDB" id="10257972at2759"/>
<sequence>MGRPRALLISASSRRPSRPPPSAHARSPPARRPRRSGFPNQRPGSAPPPGGGGGRVVLAAAPAAAEPAESQRLTCARCGGPTDRLATGHLPRQRIPRFPAPGLSAELWTLRILQAGQQAGYLIMQCLLHASSSVCTRFPSSACLQLKLPFLTLAHTRQSSSSGLYLLCLHFGERYFFLQKLLKAGPEQQSLFSVLNFYLAG</sequence>
<dbReference type="RefSeq" id="XP_019780919.1">
    <property type="nucleotide sequence ID" value="XM_019925360.2"/>
</dbReference>
<dbReference type="AlphaFoldDB" id="A0A2U4AJF4"/>